<comment type="caution">
    <text evidence="2">The sequence shown here is derived from an EMBL/GenBank/DDBJ whole genome shotgun (WGS) entry which is preliminary data.</text>
</comment>
<dbReference type="CDD" id="cd00085">
    <property type="entry name" value="HNHc"/>
    <property type="match status" value="1"/>
</dbReference>
<dbReference type="GO" id="GO:0003676">
    <property type="term" value="F:nucleic acid binding"/>
    <property type="evidence" value="ECO:0007669"/>
    <property type="project" value="InterPro"/>
</dbReference>
<dbReference type="PANTHER" id="PTHR33877">
    <property type="entry name" value="SLL1193 PROTEIN"/>
    <property type="match status" value="1"/>
</dbReference>
<dbReference type="GO" id="GO:0004519">
    <property type="term" value="F:endonuclease activity"/>
    <property type="evidence" value="ECO:0007669"/>
    <property type="project" value="InterPro"/>
</dbReference>
<feature type="domain" description="HNH nuclease" evidence="1">
    <location>
        <begin position="61"/>
        <end position="115"/>
    </location>
</feature>
<dbReference type="Pfam" id="PF01844">
    <property type="entry name" value="HNH"/>
    <property type="match status" value="1"/>
</dbReference>
<proteinExistence type="predicted"/>
<dbReference type="PANTHER" id="PTHR33877:SF2">
    <property type="entry name" value="OS07G0170200 PROTEIN"/>
    <property type="match status" value="1"/>
</dbReference>
<dbReference type="InterPro" id="IPR052892">
    <property type="entry name" value="NA-targeting_endonuclease"/>
</dbReference>
<evidence type="ECO:0000313" key="2">
    <source>
        <dbReference type="EMBL" id="KKK83893.1"/>
    </source>
</evidence>
<dbReference type="SMART" id="SM00507">
    <property type="entry name" value="HNHc"/>
    <property type="match status" value="1"/>
</dbReference>
<dbReference type="EMBL" id="LAZR01052020">
    <property type="protein sequence ID" value="KKK83893.1"/>
    <property type="molecule type" value="Genomic_DNA"/>
</dbReference>
<dbReference type="InterPro" id="IPR002711">
    <property type="entry name" value="HNH"/>
</dbReference>
<sequence>ALSQLTRFSKPKAAKLAARLVEVGLWERNGAGWLVHDYLDYNPSRESLKERRGWARERTRVDRAAIIKRDGMVCGICGGDILYVADIDIDHIIPVSRGGTSGPDNLQVAHRGCNLRKGAGD</sequence>
<evidence type="ECO:0000259" key="1">
    <source>
        <dbReference type="SMART" id="SM00507"/>
    </source>
</evidence>
<dbReference type="GO" id="GO:0008270">
    <property type="term" value="F:zinc ion binding"/>
    <property type="evidence" value="ECO:0007669"/>
    <property type="project" value="InterPro"/>
</dbReference>
<dbReference type="InterPro" id="IPR003615">
    <property type="entry name" value="HNH_nuc"/>
</dbReference>
<accession>A0A0F8YR46</accession>
<name>A0A0F8YR46_9ZZZZ</name>
<dbReference type="Gene3D" id="1.10.30.50">
    <property type="match status" value="1"/>
</dbReference>
<reference evidence="2" key="1">
    <citation type="journal article" date="2015" name="Nature">
        <title>Complex archaea that bridge the gap between prokaryotes and eukaryotes.</title>
        <authorList>
            <person name="Spang A."/>
            <person name="Saw J.H."/>
            <person name="Jorgensen S.L."/>
            <person name="Zaremba-Niedzwiedzka K."/>
            <person name="Martijn J."/>
            <person name="Lind A.E."/>
            <person name="van Eijk R."/>
            <person name="Schleper C."/>
            <person name="Guy L."/>
            <person name="Ettema T.J."/>
        </authorList>
    </citation>
    <scope>NUCLEOTIDE SEQUENCE</scope>
</reference>
<gene>
    <name evidence="2" type="ORF">LCGC14_2788840</name>
</gene>
<dbReference type="AlphaFoldDB" id="A0A0F8YR46"/>
<feature type="non-terminal residue" evidence="2">
    <location>
        <position position="1"/>
    </location>
</feature>
<organism evidence="2">
    <name type="scientific">marine sediment metagenome</name>
    <dbReference type="NCBI Taxonomy" id="412755"/>
    <lineage>
        <taxon>unclassified sequences</taxon>
        <taxon>metagenomes</taxon>
        <taxon>ecological metagenomes</taxon>
    </lineage>
</organism>
<protein>
    <recommendedName>
        <fullName evidence="1">HNH nuclease domain-containing protein</fullName>
    </recommendedName>
</protein>